<dbReference type="SUPFAM" id="SSF117281">
    <property type="entry name" value="Kelch motif"/>
    <property type="match status" value="1"/>
</dbReference>
<comment type="function">
    <text evidence="7">Probable substrate-specific adapter of an E3 ubiquitin-protein ligase complex which mediates the ubiquitination and subsequent proteasomal degradation of target proteins. May have a role in synapse differentiation and growth.</text>
</comment>
<proteinExistence type="predicted"/>
<dbReference type="Pfam" id="PF00651">
    <property type="entry name" value="BTB"/>
    <property type="match status" value="1"/>
</dbReference>
<dbReference type="InterPro" id="IPR017096">
    <property type="entry name" value="BTB-kelch_protein"/>
</dbReference>
<accession>A0AAV4TTQ2</accession>
<evidence type="ECO:0000256" key="4">
    <source>
        <dbReference type="ARBA" id="ARBA00022737"/>
    </source>
</evidence>
<evidence type="ECO:0000256" key="6">
    <source>
        <dbReference type="ARBA" id="ARBA00023203"/>
    </source>
</evidence>
<dbReference type="Gene3D" id="1.25.40.420">
    <property type="match status" value="1"/>
</dbReference>
<dbReference type="SUPFAM" id="SSF54695">
    <property type="entry name" value="POZ domain"/>
    <property type="match status" value="1"/>
</dbReference>
<feature type="domain" description="BTB" evidence="8">
    <location>
        <begin position="21"/>
        <end position="86"/>
    </location>
</feature>
<dbReference type="Gene3D" id="3.30.710.10">
    <property type="entry name" value="Potassium Channel Kv1.1, Chain A"/>
    <property type="match status" value="1"/>
</dbReference>
<dbReference type="GO" id="GO:0003779">
    <property type="term" value="F:actin binding"/>
    <property type="evidence" value="ECO:0007669"/>
    <property type="project" value="UniProtKB-KW"/>
</dbReference>
<organism evidence="9 10">
    <name type="scientific">Caerostris darwini</name>
    <dbReference type="NCBI Taxonomy" id="1538125"/>
    <lineage>
        <taxon>Eukaryota</taxon>
        <taxon>Metazoa</taxon>
        <taxon>Ecdysozoa</taxon>
        <taxon>Arthropoda</taxon>
        <taxon>Chelicerata</taxon>
        <taxon>Arachnida</taxon>
        <taxon>Araneae</taxon>
        <taxon>Araneomorphae</taxon>
        <taxon>Entelegynae</taxon>
        <taxon>Araneoidea</taxon>
        <taxon>Araneidae</taxon>
        <taxon>Caerostris</taxon>
    </lineage>
</organism>
<evidence type="ECO:0000256" key="7">
    <source>
        <dbReference type="ARBA" id="ARBA00043912"/>
    </source>
</evidence>
<dbReference type="SMART" id="SM00612">
    <property type="entry name" value="Kelch"/>
    <property type="match status" value="3"/>
</dbReference>
<keyword evidence="6" id="KW-0009">Actin-binding</keyword>
<dbReference type="Pfam" id="PF01344">
    <property type="entry name" value="Kelch_1"/>
    <property type="match status" value="2"/>
</dbReference>
<reference evidence="9 10" key="1">
    <citation type="submission" date="2021-06" db="EMBL/GenBank/DDBJ databases">
        <title>Caerostris darwini draft genome.</title>
        <authorList>
            <person name="Kono N."/>
            <person name="Arakawa K."/>
        </authorList>
    </citation>
    <scope>NUCLEOTIDE SEQUENCE [LARGE SCALE GENOMIC DNA]</scope>
</reference>
<dbReference type="PANTHER" id="PTHR24412">
    <property type="entry name" value="KELCH PROTEIN"/>
    <property type="match status" value="1"/>
</dbReference>
<evidence type="ECO:0000256" key="3">
    <source>
        <dbReference type="ARBA" id="ARBA00022441"/>
    </source>
</evidence>
<dbReference type="PIRSF" id="PIRSF037037">
    <property type="entry name" value="Kelch-like_protein_gigaxonin"/>
    <property type="match status" value="1"/>
</dbReference>
<keyword evidence="4" id="KW-0677">Repeat</keyword>
<dbReference type="Proteomes" id="UP001054837">
    <property type="component" value="Unassembled WGS sequence"/>
</dbReference>
<sequence length="583" mass="66612">MSVMFAGLFEAGEFERLQKLSDARLHTEDGAVFEVHRMFLAYRSPFFLSLFCRNEQEHNFYIPNVSGTTLDIVLVFLYTGQVSVTEENVKDLLLASRFLLVEDLSQICRQFAVGKMSPNNCIRLFVAAWHAKEHGLLEDCYRFVQIHFEEILFVSGDGVGDLPLDAFLRFLGDKNLNVSSERVPWKAILKWTEAETPDRLCFVPQLLSNLLWVEVDEDLATEILAHPIVKCNFFCAELNTKALSGSNRDVLRDYIQKTQPLTSGSRTRLPSSLYFITYYSISKGIPLIKFYVTYDDHLDVWREVGNIDFWPDSLIPMRERIYMFSSLENRSLAFDALNGSLVSIRPSPFPRFHYHAVALNGSIYAVGGATERDESTCLVERYEPGSDTWELMKPMVPMVLWAVTVIGSRIYAIGEDRTTSDPSMQVQVYDSLSASWSTVSSPKIFRQEFAVVVFGDRLHLIGGHSILECLRSVEQYDPASDTWTSLPDLPFTYILPKAVILDNKVVVFEDLFKGKRYGTVYPPVHLDCQRESWVVMTPESPLTDVHLYQFCQMRDPQLLKELSARNRCPGTRWTRSSLGKSFT</sequence>
<dbReference type="InterPro" id="IPR006652">
    <property type="entry name" value="Kelch_1"/>
</dbReference>
<dbReference type="PANTHER" id="PTHR24412:SF489">
    <property type="entry name" value="RING FINGER DOMAIN AND KELCH REPEAT-CONTAINING PROTEIN DDB_G0271372"/>
    <property type="match status" value="1"/>
</dbReference>
<dbReference type="InterPro" id="IPR011705">
    <property type="entry name" value="BACK"/>
</dbReference>
<protein>
    <recommendedName>
        <fullName evidence="2">Kelch-like protein diablo</fullName>
    </recommendedName>
</protein>
<dbReference type="Gene3D" id="2.120.10.80">
    <property type="entry name" value="Kelch-type beta propeller"/>
    <property type="match status" value="1"/>
</dbReference>
<comment type="caution">
    <text evidence="9">The sequence shown here is derived from an EMBL/GenBank/DDBJ whole genome shotgun (WGS) entry which is preliminary data.</text>
</comment>
<evidence type="ECO:0000256" key="5">
    <source>
        <dbReference type="ARBA" id="ARBA00022786"/>
    </source>
</evidence>
<evidence type="ECO:0000256" key="2">
    <source>
        <dbReference type="ARBA" id="ARBA00013699"/>
    </source>
</evidence>
<evidence type="ECO:0000256" key="1">
    <source>
        <dbReference type="ARBA" id="ARBA00004906"/>
    </source>
</evidence>
<dbReference type="SMART" id="SM00875">
    <property type="entry name" value="BACK"/>
    <property type="match status" value="1"/>
</dbReference>
<evidence type="ECO:0000313" key="9">
    <source>
        <dbReference type="EMBL" id="GIY49244.1"/>
    </source>
</evidence>
<keyword evidence="5" id="KW-0833">Ubl conjugation pathway</keyword>
<dbReference type="InterPro" id="IPR011333">
    <property type="entry name" value="SKP1/BTB/POZ_sf"/>
</dbReference>
<comment type="pathway">
    <text evidence="1">Protein modification; protein ubiquitination.</text>
</comment>
<dbReference type="PROSITE" id="PS50097">
    <property type="entry name" value="BTB"/>
    <property type="match status" value="1"/>
</dbReference>
<dbReference type="AlphaFoldDB" id="A0AAV4TTQ2"/>
<dbReference type="Pfam" id="PF07707">
    <property type="entry name" value="BACK"/>
    <property type="match status" value="1"/>
</dbReference>
<gene>
    <name evidence="9" type="primary">KLHL25</name>
    <name evidence="9" type="ORF">CDAR_524011</name>
</gene>
<keyword evidence="10" id="KW-1185">Reference proteome</keyword>
<dbReference type="InterPro" id="IPR015915">
    <property type="entry name" value="Kelch-typ_b-propeller"/>
</dbReference>
<name>A0AAV4TTQ2_9ARAC</name>
<dbReference type="EMBL" id="BPLQ01010209">
    <property type="protein sequence ID" value="GIY49244.1"/>
    <property type="molecule type" value="Genomic_DNA"/>
</dbReference>
<evidence type="ECO:0000259" key="8">
    <source>
        <dbReference type="PROSITE" id="PS50097"/>
    </source>
</evidence>
<dbReference type="SMART" id="SM00225">
    <property type="entry name" value="BTB"/>
    <property type="match status" value="1"/>
</dbReference>
<evidence type="ECO:0000313" key="10">
    <source>
        <dbReference type="Proteomes" id="UP001054837"/>
    </source>
</evidence>
<keyword evidence="3" id="KW-0880">Kelch repeat</keyword>
<dbReference type="InterPro" id="IPR000210">
    <property type="entry name" value="BTB/POZ_dom"/>
</dbReference>